<dbReference type="GO" id="GO:0046872">
    <property type="term" value="F:metal ion binding"/>
    <property type="evidence" value="ECO:0007669"/>
    <property type="project" value="UniProtKB-KW"/>
</dbReference>
<dbReference type="InterPro" id="IPR009051">
    <property type="entry name" value="Helical_ferredxn"/>
</dbReference>
<dbReference type="STRING" id="485915.Dret_1446"/>
<keyword evidence="6" id="KW-1185">Reference proteome</keyword>
<evidence type="ECO:0000256" key="3">
    <source>
        <dbReference type="ARBA" id="ARBA00023014"/>
    </source>
</evidence>
<evidence type="ECO:0000256" key="1">
    <source>
        <dbReference type="ARBA" id="ARBA00022723"/>
    </source>
</evidence>
<dbReference type="AlphaFoldDB" id="C8X2T6"/>
<dbReference type="eggNOG" id="COG1453">
    <property type="taxonomic scope" value="Bacteria"/>
</dbReference>
<dbReference type="HOGENOM" id="CLU_023205_3_2_7"/>
<proteinExistence type="predicted"/>
<evidence type="ECO:0000256" key="2">
    <source>
        <dbReference type="ARBA" id="ARBA00023004"/>
    </source>
</evidence>
<organism evidence="5 6">
    <name type="scientific">Desulfohalobium retbaense (strain ATCC 49708 / DSM 5692 / JCM 16813 / HR100)</name>
    <dbReference type="NCBI Taxonomy" id="485915"/>
    <lineage>
        <taxon>Bacteria</taxon>
        <taxon>Pseudomonadati</taxon>
        <taxon>Thermodesulfobacteriota</taxon>
        <taxon>Desulfovibrionia</taxon>
        <taxon>Desulfovibrionales</taxon>
        <taxon>Desulfohalobiaceae</taxon>
        <taxon>Desulfohalobium</taxon>
    </lineage>
</organism>
<feature type="domain" description="4Fe-4S ferredoxin-type" evidence="4">
    <location>
        <begin position="340"/>
        <end position="369"/>
    </location>
</feature>
<dbReference type="Pfam" id="PF00248">
    <property type="entry name" value="Aldo_ket_red"/>
    <property type="match status" value="1"/>
</dbReference>
<evidence type="ECO:0000313" key="6">
    <source>
        <dbReference type="Proteomes" id="UP000001052"/>
    </source>
</evidence>
<dbReference type="PANTHER" id="PTHR43312">
    <property type="entry name" value="D-THREO-ALDOSE 1-DEHYDROGENASE"/>
    <property type="match status" value="1"/>
</dbReference>
<keyword evidence="3" id="KW-0411">Iron-sulfur</keyword>
<dbReference type="OrthoDB" id="9773828at2"/>
<evidence type="ECO:0000259" key="4">
    <source>
        <dbReference type="PROSITE" id="PS51379"/>
    </source>
</evidence>
<dbReference type="Proteomes" id="UP000001052">
    <property type="component" value="Chromosome"/>
</dbReference>
<dbReference type="Pfam" id="PF13187">
    <property type="entry name" value="Fer4_9"/>
    <property type="match status" value="1"/>
</dbReference>
<name>C8X2T6_DESRD</name>
<dbReference type="PANTHER" id="PTHR43312:SF2">
    <property type="entry name" value="OXIDOREDUCTASE"/>
    <property type="match status" value="1"/>
</dbReference>
<sequence length="383" mass="43345">MQYRVMGRTGERVAALGLGCMRFPVVDGDDGCIDEPRATVLLREAIDAGVNYLDTAYPYHKGASEPFVGRALQGGYRDKVHLATKLPSWAIESAEDFDRYLDEQLQRLQTGHIDFYLLHALKGEWWRKLRDLGVLSFLDRAVADGRIKYVGFSFHDEWAQFKEIVDAYEWDFCQIQYNYMDEDIQAGSKGLYYAANKGLGVVVMEPLRGGSLASTVPEPVQSIWDEAEPKRTPAEWALRWVWDHPEVSVVLSGMNSRAQLHENCRVADEATPGSLSTDDYERIGRVRQIYRERIQIPCTSCGYCLPCPSGVNIPRIFSIMNDRFIYDATHWSQVMYNVATNSDENAANCVQCGACEEVCPQQIPIMAKLQECHETLAQAEESD</sequence>
<dbReference type="PROSITE" id="PS00198">
    <property type="entry name" value="4FE4S_FER_1"/>
    <property type="match status" value="1"/>
</dbReference>
<dbReference type="GO" id="GO:0051536">
    <property type="term" value="F:iron-sulfur cluster binding"/>
    <property type="evidence" value="ECO:0007669"/>
    <property type="project" value="UniProtKB-KW"/>
</dbReference>
<dbReference type="Gene3D" id="3.20.20.100">
    <property type="entry name" value="NADP-dependent oxidoreductase domain"/>
    <property type="match status" value="1"/>
</dbReference>
<evidence type="ECO:0000313" key="5">
    <source>
        <dbReference type="EMBL" id="ACV68733.1"/>
    </source>
</evidence>
<dbReference type="InterPro" id="IPR017896">
    <property type="entry name" value="4Fe4S_Fe-S-bd"/>
</dbReference>
<dbReference type="SUPFAM" id="SSF46548">
    <property type="entry name" value="alpha-helical ferredoxin"/>
    <property type="match status" value="1"/>
</dbReference>
<dbReference type="EMBL" id="CP001734">
    <property type="protein sequence ID" value="ACV68733.1"/>
    <property type="molecule type" value="Genomic_DNA"/>
</dbReference>
<dbReference type="SUPFAM" id="SSF51430">
    <property type="entry name" value="NAD(P)-linked oxidoreductase"/>
    <property type="match status" value="1"/>
</dbReference>
<reference evidence="5 6" key="2">
    <citation type="journal article" date="2010" name="Stand. Genomic Sci.">
        <title>Complete genome sequence of Desulfohalobium retbaense type strain (HR(100)).</title>
        <authorList>
            <person name="Spring S."/>
            <person name="Nolan M."/>
            <person name="Lapidus A."/>
            <person name="Glavina Del Rio T."/>
            <person name="Copeland A."/>
            <person name="Tice H."/>
            <person name="Cheng J.F."/>
            <person name="Lucas S."/>
            <person name="Land M."/>
            <person name="Chen F."/>
            <person name="Bruce D."/>
            <person name="Goodwin L."/>
            <person name="Pitluck S."/>
            <person name="Ivanova N."/>
            <person name="Mavromatis K."/>
            <person name="Mikhailova N."/>
            <person name="Pati A."/>
            <person name="Chen A."/>
            <person name="Palaniappan K."/>
            <person name="Hauser L."/>
            <person name="Chang Y.J."/>
            <person name="Jeffries C.D."/>
            <person name="Munk C."/>
            <person name="Kiss H."/>
            <person name="Chain P."/>
            <person name="Han C."/>
            <person name="Brettin T."/>
            <person name="Detter J.C."/>
            <person name="Schuler E."/>
            <person name="Goker M."/>
            <person name="Rohde M."/>
            <person name="Bristow J."/>
            <person name="Eisen J.A."/>
            <person name="Markowitz V."/>
            <person name="Hugenholtz P."/>
            <person name="Kyrpides N.C."/>
            <person name="Klenk H.P."/>
        </authorList>
    </citation>
    <scope>NUCLEOTIDE SEQUENCE [LARGE SCALE GENOMIC DNA]</scope>
    <source>
        <strain evidence="5 6">DSM 5692</strain>
    </source>
</reference>
<dbReference type="CDD" id="cd19096">
    <property type="entry name" value="AKR_Fe-S_oxidoreductase"/>
    <property type="match status" value="1"/>
</dbReference>
<dbReference type="InterPro" id="IPR017900">
    <property type="entry name" value="4Fe4S_Fe_S_CS"/>
</dbReference>
<keyword evidence="1" id="KW-0479">Metal-binding</keyword>
<dbReference type="RefSeq" id="WP_015751880.1">
    <property type="nucleotide sequence ID" value="NC_013223.1"/>
</dbReference>
<accession>C8X2T6</accession>
<gene>
    <name evidence="5" type="ordered locus">Dret_1446</name>
</gene>
<dbReference type="KEGG" id="drt:Dret_1446"/>
<dbReference type="InterPro" id="IPR023210">
    <property type="entry name" value="NADP_OxRdtase_dom"/>
</dbReference>
<dbReference type="PROSITE" id="PS51379">
    <property type="entry name" value="4FE4S_FER_2"/>
    <property type="match status" value="1"/>
</dbReference>
<dbReference type="InterPro" id="IPR036812">
    <property type="entry name" value="NAD(P)_OxRdtase_dom_sf"/>
</dbReference>
<keyword evidence="2" id="KW-0408">Iron</keyword>
<dbReference type="InterPro" id="IPR053135">
    <property type="entry name" value="AKR2_Oxidoreductase"/>
</dbReference>
<dbReference type="Gene3D" id="1.10.1060.10">
    <property type="entry name" value="Alpha-helical ferredoxin"/>
    <property type="match status" value="1"/>
</dbReference>
<protein>
    <submittedName>
        <fullName evidence="5">Aldo/keto reductase</fullName>
    </submittedName>
</protein>
<reference evidence="6" key="1">
    <citation type="submission" date="2009-09" db="EMBL/GenBank/DDBJ databases">
        <title>The complete chromosome of Desulfohalobium retbaense DSM 5692.</title>
        <authorList>
            <consortium name="US DOE Joint Genome Institute (JGI-PGF)"/>
            <person name="Lucas S."/>
            <person name="Copeland A."/>
            <person name="Lapidus A."/>
            <person name="Glavina del Rio T."/>
            <person name="Dalin E."/>
            <person name="Tice H."/>
            <person name="Bruce D."/>
            <person name="Goodwin L."/>
            <person name="Pitluck S."/>
            <person name="Kyrpides N."/>
            <person name="Mavromatis K."/>
            <person name="Ivanova N."/>
            <person name="Mikhailova N."/>
            <person name="Munk A.C."/>
            <person name="Brettin T."/>
            <person name="Detter J.C."/>
            <person name="Han C."/>
            <person name="Tapia R."/>
            <person name="Larimer F."/>
            <person name="Land M."/>
            <person name="Hauser L."/>
            <person name="Markowitz V."/>
            <person name="Cheng J.-F."/>
            <person name="Hugenholtz P."/>
            <person name="Woyke T."/>
            <person name="Wu D."/>
            <person name="Spring S."/>
            <person name="Klenk H.-P."/>
            <person name="Eisen J.A."/>
        </authorList>
    </citation>
    <scope>NUCLEOTIDE SEQUENCE [LARGE SCALE GENOMIC DNA]</scope>
    <source>
        <strain evidence="6">DSM 5692</strain>
    </source>
</reference>